<evidence type="ECO:0000313" key="3">
    <source>
        <dbReference type="EMBL" id="GBL74589.1"/>
    </source>
</evidence>
<evidence type="ECO:0000256" key="2">
    <source>
        <dbReference type="SAM" id="Phobius"/>
    </source>
</evidence>
<gene>
    <name evidence="3" type="ORF">AVEN_235500_1</name>
</gene>
<name>A0A4Y2A595_ARAVE</name>
<keyword evidence="2" id="KW-1133">Transmembrane helix</keyword>
<organism evidence="3 4">
    <name type="scientific">Araneus ventricosus</name>
    <name type="common">Orbweaver spider</name>
    <name type="synonym">Epeira ventricosa</name>
    <dbReference type="NCBI Taxonomy" id="182803"/>
    <lineage>
        <taxon>Eukaryota</taxon>
        <taxon>Metazoa</taxon>
        <taxon>Ecdysozoa</taxon>
        <taxon>Arthropoda</taxon>
        <taxon>Chelicerata</taxon>
        <taxon>Arachnida</taxon>
        <taxon>Araneae</taxon>
        <taxon>Araneomorphae</taxon>
        <taxon>Entelegynae</taxon>
        <taxon>Araneoidea</taxon>
        <taxon>Araneidae</taxon>
        <taxon>Araneus</taxon>
    </lineage>
</organism>
<dbReference type="EMBL" id="BGPR01000005">
    <property type="protein sequence ID" value="GBL74589.1"/>
    <property type="molecule type" value="Genomic_DNA"/>
</dbReference>
<comment type="caution">
    <text evidence="3">The sequence shown here is derived from an EMBL/GenBank/DDBJ whole genome shotgun (WGS) entry which is preliminary data.</text>
</comment>
<proteinExistence type="predicted"/>
<protein>
    <submittedName>
        <fullName evidence="3">Uncharacterized protein</fullName>
    </submittedName>
</protein>
<keyword evidence="4" id="KW-1185">Reference proteome</keyword>
<keyword evidence="2" id="KW-0812">Transmembrane</keyword>
<evidence type="ECO:0000256" key="1">
    <source>
        <dbReference type="SAM" id="MobiDB-lite"/>
    </source>
</evidence>
<sequence>MLTSRFEATRELFWDGPRNFESRSDDENDTLSPNFRTTPARGRLVSYVLFRMQQTRIYSESSVESGFKPTGHKAETLPLGHYCLRRLLRGRTFDHQKLYLSIPIMHHFIVLIIEVFFL</sequence>
<dbReference type="AlphaFoldDB" id="A0A4Y2A595"/>
<feature type="transmembrane region" description="Helical" evidence="2">
    <location>
        <begin position="98"/>
        <end position="117"/>
    </location>
</feature>
<dbReference type="Proteomes" id="UP000499080">
    <property type="component" value="Unassembled WGS sequence"/>
</dbReference>
<evidence type="ECO:0000313" key="4">
    <source>
        <dbReference type="Proteomes" id="UP000499080"/>
    </source>
</evidence>
<feature type="region of interest" description="Disordered" evidence="1">
    <location>
        <begin position="17"/>
        <end position="36"/>
    </location>
</feature>
<keyword evidence="2" id="KW-0472">Membrane</keyword>
<accession>A0A4Y2A595</accession>
<reference evidence="3 4" key="1">
    <citation type="journal article" date="2019" name="Sci. Rep.">
        <title>Orb-weaving spider Araneus ventricosus genome elucidates the spidroin gene catalogue.</title>
        <authorList>
            <person name="Kono N."/>
            <person name="Nakamura H."/>
            <person name="Ohtoshi R."/>
            <person name="Moran D.A.P."/>
            <person name="Shinohara A."/>
            <person name="Yoshida Y."/>
            <person name="Fujiwara M."/>
            <person name="Mori M."/>
            <person name="Tomita M."/>
            <person name="Arakawa K."/>
        </authorList>
    </citation>
    <scope>NUCLEOTIDE SEQUENCE [LARGE SCALE GENOMIC DNA]</scope>
</reference>